<proteinExistence type="predicted"/>
<sequence>MKLSLTSLVIATLSIASCSGADNKYALDHQSGYVCQQPARTVYASWGQAGLSKSCVDADGKIAGTFMAAEWGRIFSVENFDADKQHRILDVYDEYGKISRHEVKSGND</sequence>
<dbReference type="Proteomes" id="UP000490980">
    <property type="component" value="Unassembled WGS sequence"/>
</dbReference>
<comment type="caution">
    <text evidence="2">The sequence shown here is derived from an EMBL/GenBank/DDBJ whole genome shotgun (WGS) entry which is preliminary data.</text>
</comment>
<evidence type="ECO:0000256" key="1">
    <source>
        <dbReference type="SAM" id="SignalP"/>
    </source>
</evidence>
<organism evidence="2 3">
    <name type="scientific">Luteibacter anthropi</name>
    <dbReference type="NCBI Taxonomy" id="564369"/>
    <lineage>
        <taxon>Bacteria</taxon>
        <taxon>Pseudomonadati</taxon>
        <taxon>Pseudomonadota</taxon>
        <taxon>Gammaproteobacteria</taxon>
        <taxon>Lysobacterales</taxon>
        <taxon>Rhodanobacteraceae</taxon>
        <taxon>Luteibacter</taxon>
    </lineage>
</organism>
<protein>
    <recommendedName>
        <fullName evidence="4">Lipoprotein</fullName>
    </recommendedName>
</protein>
<feature type="signal peptide" evidence="1">
    <location>
        <begin position="1"/>
        <end position="21"/>
    </location>
</feature>
<evidence type="ECO:0008006" key="4">
    <source>
        <dbReference type="Google" id="ProtNLM"/>
    </source>
</evidence>
<dbReference type="RefSeq" id="WP_166947685.1">
    <property type="nucleotide sequence ID" value="NZ_JAARLZ010000004.1"/>
</dbReference>
<dbReference type="EMBL" id="JAARLZ010000004">
    <property type="protein sequence ID" value="NII06594.1"/>
    <property type="molecule type" value="Genomic_DNA"/>
</dbReference>
<accession>A0A7X5UA55</accession>
<evidence type="ECO:0000313" key="2">
    <source>
        <dbReference type="EMBL" id="NII06594.1"/>
    </source>
</evidence>
<gene>
    <name evidence="2" type="ORF">HBF25_09380</name>
</gene>
<evidence type="ECO:0000313" key="3">
    <source>
        <dbReference type="Proteomes" id="UP000490980"/>
    </source>
</evidence>
<feature type="chain" id="PRO_5030726491" description="Lipoprotein" evidence="1">
    <location>
        <begin position="22"/>
        <end position="108"/>
    </location>
</feature>
<dbReference type="PROSITE" id="PS51257">
    <property type="entry name" value="PROKAR_LIPOPROTEIN"/>
    <property type="match status" value="1"/>
</dbReference>
<keyword evidence="3" id="KW-1185">Reference proteome</keyword>
<reference evidence="2 3" key="1">
    <citation type="submission" date="2020-03" db="EMBL/GenBank/DDBJ databases">
        <authorList>
            <person name="Lai Q."/>
        </authorList>
    </citation>
    <scope>NUCLEOTIDE SEQUENCE [LARGE SCALE GENOMIC DNA]</scope>
    <source>
        <strain evidence="2 3">CCUG 25036</strain>
    </source>
</reference>
<dbReference type="AlphaFoldDB" id="A0A7X5UA55"/>
<keyword evidence="1" id="KW-0732">Signal</keyword>
<name>A0A7X5UA55_9GAMM</name>